<comment type="subcellular location">
    <subcellularLocation>
        <location evidence="1">Virion</location>
    </subcellularLocation>
</comment>
<feature type="coiled-coil region" evidence="3">
    <location>
        <begin position="1"/>
        <end position="35"/>
    </location>
</feature>
<evidence type="ECO:0000259" key="4">
    <source>
        <dbReference type="Pfam" id="PF05065"/>
    </source>
</evidence>
<reference evidence="5" key="1">
    <citation type="submission" date="2019-08" db="EMBL/GenBank/DDBJ databases">
        <authorList>
            <person name="Kucharzyk K."/>
            <person name="Murdoch R.W."/>
            <person name="Higgins S."/>
            <person name="Loffler F."/>
        </authorList>
    </citation>
    <scope>NUCLEOTIDE SEQUENCE</scope>
</reference>
<evidence type="ECO:0000256" key="2">
    <source>
        <dbReference type="ARBA" id="ARBA00022844"/>
    </source>
</evidence>
<protein>
    <recommendedName>
        <fullName evidence="4">Phage capsid-like C-terminal domain-containing protein</fullName>
    </recommendedName>
</protein>
<evidence type="ECO:0000256" key="3">
    <source>
        <dbReference type="SAM" id="Coils"/>
    </source>
</evidence>
<gene>
    <name evidence="5" type="ORF">SDC9_65042</name>
</gene>
<dbReference type="AlphaFoldDB" id="A0A644XRB4"/>
<keyword evidence="2" id="KW-0946">Virion</keyword>
<keyword evidence="3" id="KW-0175">Coiled coil</keyword>
<sequence>MKLSQKEAAELRREKAGLEQKRLEIKKKCEQHRAELTTEQLGTETENMRSLSDQIDTINERLKEAPEAETRGGHFMQTPTGREITADNYRSSAEYRDAFYRSYMNRSIAEADREIMEFGKRAVTDMNGLSVTSGASYLVPESTANQIKSVIVKYGAVYAAVTKYNFNGDITIPIGTADAPTNNEDGTDTLKFTFTEVTINQQAVVATVTVKNLLLKNSISGLEAYIAMEIGKYIGLLLENYVLKGSLSTSKFLGIITALTAYAKTYTDIDWEVVNDVQGDVEAPYGDNGTWIMTRKTFFKKFRSITDANGQPIAKIASAGSGATAYTIDGRPVIFSTRMTENEFVYGDLSQDIVNESQEFVLESDASVGFAEDSTMWRGKVYAGGTVMFASTAFVYYKPAA</sequence>
<dbReference type="SUPFAM" id="SSF56563">
    <property type="entry name" value="Major capsid protein gp5"/>
    <property type="match status" value="1"/>
</dbReference>
<dbReference type="EMBL" id="VSSQ01003021">
    <property type="protein sequence ID" value="MPM18629.1"/>
    <property type="molecule type" value="Genomic_DNA"/>
</dbReference>
<evidence type="ECO:0000313" key="5">
    <source>
        <dbReference type="EMBL" id="MPM18629.1"/>
    </source>
</evidence>
<dbReference type="Gene3D" id="3.30.2320.10">
    <property type="entry name" value="hypothetical protein PF0899 domain"/>
    <property type="match status" value="1"/>
</dbReference>
<organism evidence="5">
    <name type="scientific">bioreactor metagenome</name>
    <dbReference type="NCBI Taxonomy" id="1076179"/>
    <lineage>
        <taxon>unclassified sequences</taxon>
        <taxon>metagenomes</taxon>
        <taxon>ecological metagenomes</taxon>
    </lineage>
</organism>
<dbReference type="Pfam" id="PF05065">
    <property type="entry name" value="Phage_capsid"/>
    <property type="match status" value="1"/>
</dbReference>
<accession>A0A644XRB4</accession>
<evidence type="ECO:0000256" key="1">
    <source>
        <dbReference type="ARBA" id="ARBA00004328"/>
    </source>
</evidence>
<dbReference type="NCBIfam" id="TIGR01554">
    <property type="entry name" value="major_cap_HK97"/>
    <property type="match status" value="1"/>
</dbReference>
<comment type="caution">
    <text evidence="5">The sequence shown here is derived from an EMBL/GenBank/DDBJ whole genome shotgun (WGS) entry which is preliminary data.</text>
</comment>
<name>A0A644XRB4_9ZZZZ</name>
<dbReference type="InterPro" id="IPR054612">
    <property type="entry name" value="Phage_capsid-like_C"/>
</dbReference>
<feature type="domain" description="Phage capsid-like C-terminal" evidence="4">
    <location>
        <begin position="136"/>
        <end position="397"/>
    </location>
</feature>
<dbReference type="InterPro" id="IPR024455">
    <property type="entry name" value="Phage_capsid"/>
</dbReference>
<dbReference type="GO" id="GO:0044423">
    <property type="term" value="C:virion component"/>
    <property type="evidence" value="ECO:0007669"/>
    <property type="project" value="UniProtKB-KW"/>
</dbReference>
<proteinExistence type="predicted"/>